<reference evidence="2" key="1">
    <citation type="submission" date="2020-10" db="EMBL/GenBank/DDBJ databases">
        <title>Sequencing the genomes of 1000 actinobacteria strains.</title>
        <authorList>
            <person name="Klenk H.-P."/>
        </authorList>
    </citation>
    <scope>NUCLEOTIDE SEQUENCE</scope>
    <source>
        <strain evidence="2">DSM 45354</strain>
    </source>
</reference>
<protein>
    <recommendedName>
        <fullName evidence="4">Helix-turn-helix domain-containing protein</fullName>
    </recommendedName>
</protein>
<feature type="compositionally biased region" description="Polar residues" evidence="1">
    <location>
        <begin position="172"/>
        <end position="184"/>
    </location>
</feature>
<dbReference type="Proteomes" id="UP000638648">
    <property type="component" value="Unassembled WGS sequence"/>
</dbReference>
<feature type="compositionally biased region" description="Basic and acidic residues" evidence="1">
    <location>
        <begin position="128"/>
        <end position="144"/>
    </location>
</feature>
<dbReference type="EMBL" id="JADBEM010000001">
    <property type="protein sequence ID" value="MBE1603754.1"/>
    <property type="molecule type" value="Genomic_DNA"/>
</dbReference>
<evidence type="ECO:0000313" key="2">
    <source>
        <dbReference type="EMBL" id="MBE1603754.1"/>
    </source>
</evidence>
<organism evidence="2 3">
    <name type="scientific">Actinopolymorpha pittospori</name>
    <dbReference type="NCBI Taxonomy" id="648752"/>
    <lineage>
        <taxon>Bacteria</taxon>
        <taxon>Bacillati</taxon>
        <taxon>Actinomycetota</taxon>
        <taxon>Actinomycetes</taxon>
        <taxon>Propionibacteriales</taxon>
        <taxon>Actinopolymorphaceae</taxon>
        <taxon>Actinopolymorpha</taxon>
    </lineage>
</organism>
<sequence>MPWFKVCDTFAFNDKTVAAGNAAIGLWVRAGSWCAQNRNDGVIPKHMVTALGGSAATARKLVNVGLWEPTSDGYRFVEGEGAQATRQEVEDDRAAARERMRRLRARNRRSAGARPAIRGEVHPNNAIPKERSEPVHETDLDRGAAYDTGDDISTPMPKSASAQVRALRSVNVRANSERTSQAVRSTLTRPCPTSSPSPPHAASTDEGGGGGSTRSHEPGGDRGSSDDSRAQAAVVVEALGPRWRIGRRALRRLEPEICAALGAGWTAESLAAHLRESPEGVRSPYAVLSARLADLPSPPALRPERPPWCGQCDEATRMREADDDHRPFRCPTCHPAGDRAVAARRPGDRSSGAA</sequence>
<evidence type="ECO:0008006" key="4">
    <source>
        <dbReference type="Google" id="ProtNLM"/>
    </source>
</evidence>
<feature type="region of interest" description="Disordered" evidence="1">
    <location>
        <begin position="335"/>
        <end position="354"/>
    </location>
</feature>
<evidence type="ECO:0000313" key="3">
    <source>
        <dbReference type="Proteomes" id="UP000638648"/>
    </source>
</evidence>
<name>A0A927R718_9ACTN</name>
<proteinExistence type="predicted"/>
<accession>A0A927R718</accession>
<evidence type="ECO:0000256" key="1">
    <source>
        <dbReference type="SAM" id="MobiDB-lite"/>
    </source>
</evidence>
<dbReference type="AlphaFoldDB" id="A0A927R718"/>
<gene>
    <name evidence="2" type="ORF">HEB94_000602</name>
</gene>
<keyword evidence="3" id="KW-1185">Reference proteome</keyword>
<comment type="caution">
    <text evidence="2">The sequence shown here is derived from an EMBL/GenBank/DDBJ whole genome shotgun (WGS) entry which is preliminary data.</text>
</comment>
<feature type="compositionally biased region" description="Basic and acidic residues" evidence="1">
    <location>
        <begin position="214"/>
        <end position="229"/>
    </location>
</feature>
<feature type="region of interest" description="Disordered" evidence="1">
    <location>
        <begin position="104"/>
        <end position="230"/>
    </location>
</feature>